<feature type="transmembrane region" description="Helical" evidence="6">
    <location>
        <begin position="185"/>
        <end position="206"/>
    </location>
</feature>
<evidence type="ECO:0000256" key="4">
    <source>
        <dbReference type="ARBA" id="ARBA00023136"/>
    </source>
</evidence>
<feature type="transmembrane region" description="Helical" evidence="6">
    <location>
        <begin position="295"/>
        <end position="314"/>
    </location>
</feature>
<feature type="transmembrane region" description="Helical" evidence="6">
    <location>
        <begin position="160"/>
        <end position="179"/>
    </location>
</feature>
<feature type="transmembrane region" description="Helical" evidence="6">
    <location>
        <begin position="264"/>
        <end position="283"/>
    </location>
</feature>
<protein>
    <submittedName>
        <fullName evidence="8">Arabinose efflux permease family protein</fullName>
    </submittedName>
</protein>
<feature type="region of interest" description="Disordered" evidence="5">
    <location>
        <begin position="1"/>
        <end position="26"/>
    </location>
</feature>
<evidence type="ECO:0000256" key="2">
    <source>
        <dbReference type="ARBA" id="ARBA00022692"/>
    </source>
</evidence>
<evidence type="ECO:0000259" key="7">
    <source>
        <dbReference type="PROSITE" id="PS50850"/>
    </source>
</evidence>
<dbReference type="InterPro" id="IPR052714">
    <property type="entry name" value="MFS_Exporter"/>
</dbReference>
<evidence type="ECO:0000313" key="9">
    <source>
        <dbReference type="Proteomes" id="UP000006666"/>
    </source>
</evidence>
<feature type="transmembrane region" description="Helical" evidence="6">
    <location>
        <begin position="126"/>
        <end position="148"/>
    </location>
</feature>
<dbReference type="InterPro" id="IPR020846">
    <property type="entry name" value="MFS_dom"/>
</dbReference>
<comment type="subcellular location">
    <subcellularLocation>
        <location evidence="1">Cell membrane</location>
        <topology evidence="1">Multi-pass membrane protein</topology>
    </subcellularLocation>
</comment>
<keyword evidence="3 6" id="KW-1133">Transmembrane helix</keyword>
<feature type="domain" description="Major facilitator superfamily (MFS) profile" evidence="7">
    <location>
        <begin position="35"/>
        <end position="422"/>
    </location>
</feature>
<accession>C7NKI4</accession>
<dbReference type="AlphaFoldDB" id="C7NKI4"/>
<dbReference type="EMBL" id="CP001686">
    <property type="protein sequence ID" value="ACV05470.1"/>
    <property type="molecule type" value="Genomic_DNA"/>
</dbReference>
<feature type="transmembrane region" description="Helical" evidence="6">
    <location>
        <begin position="102"/>
        <end position="120"/>
    </location>
</feature>
<dbReference type="PANTHER" id="PTHR23531:SF1">
    <property type="entry name" value="QUINOLENE RESISTANCE PROTEIN NORA"/>
    <property type="match status" value="1"/>
</dbReference>
<evidence type="ECO:0000313" key="8">
    <source>
        <dbReference type="EMBL" id="ACV05470.1"/>
    </source>
</evidence>
<name>C7NKI4_KYTSD</name>
<dbReference type="PANTHER" id="PTHR23531">
    <property type="entry name" value="QUINOLENE RESISTANCE PROTEIN NORA"/>
    <property type="match status" value="1"/>
</dbReference>
<dbReference type="InterPro" id="IPR036259">
    <property type="entry name" value="MFS_trans_sf"/>
</dbReference>
<dbReference type="eggNOG" id="COG0477">
    <property type="taxonomic scope" value="Bacteria"/>
</dbReference>
<proteinExistence type="predicted"/>
<keyword evidence="9" id="KW-1185">Reference proteome</keyword>
<evidence type="ECO:0000256" key="1">
    <source>
        <dbReference type="ARBA" id="ARBA00004651"/>
    </source>
</evidence>
<dbReference type="GO" id="GO:0022857">
    <property type="term" value="F:transmembrane transporter activity"/>
    <property type="evidence" value="ECO:0007669"/>
    <property type="project" value="InterPro"/>
</dbReference>
<keyword evidence="2 6" id="KW-0812">Transmembrane</keyword>
<dbReference type="GO" id="GO:0005886">
    <property type="term" value="C:plasma membrane"/>
    <property type="evidence" value="ECO:0007669"/>
    <property type="project" value="UniProtKB-SubCell"/>
</dbReference>
<dbReference type="SUPFAM" id="SSF103473">
    <property type="entry name" value="MFS general substrate transporter"/>
    <property type="match status" value="1"/>
</dbReference>
<sequence>MPRESHTGPRAKYPRGVPHSTDRQSPRAPGLFSRSYVLMLVGIVGAFLNFALLLPVVPAWAERLGASSTGVGATTTVMMAACVLGQVGMPWLLRRFGFVKPYVAGLVFMGAPALLLPWASALEAVYAIQAVRGLGFGAVVVAGSALAASLAPPRLRGRAVGMYGVAIAAAQIPALPAGIPLTHSVGWTSVFLLAGAVAVLVAPVAAGIREAAGDADGAPAEGAGAPVTDRSRPWPTPALVLLATSLAYGAVGTFLGIGLQDAAAVFWALLVVSAGQMVGRAWAGAFSDRRGVGALLAPMTALSAAGIAAMATAMTEPADLPGWLPEVLAADQTAVLGAALFGIGFGALQNDTFVLMIERAGAARLGTASTVWNVGYDAGTGLGPIVVGTMAGATGLAGGFGVLGGVALVTLPVALALGVSEARARRTAAG</sequence>
<evidence type="ECO:0000256" key="5">
    <source>
        <dbReference type="SAM" id="MobiDB-lite"/>
    </source>
</evidence>
<feature type="transmembrane region" description="Helical" evidence="6">
    <location>
        <begin position="238"/>
        <end position="258"/>
    </location>
</feature>
<dbReference type="Pfam" id="PF07690">
    <property type="entry name" value="MFS_1"/>
    <property type="match status" value="1"/>
</dbReference>
<feature type="transmembrane region" description="Helical" evidence="6">
    <location>
        <begin position="36"/>
        <end position="61"/>
    </location>
</feature>
<dbReference type="Proteomes" id="UP000006666">
    <property type="component" value="Chromosome"/>
</dbReference>
<dbReference type="HOGENOM" id="CLU_001265_10_13_11"/>
<gene>
    <name evidence="8" type="ordered locus">Ksed_03950</name>
</gene>
<evidence type="ECO:0000256" key="3">
    <source>
        <dbReference type="ARBA" id="ARBA00022989"/>
    </source>
</evidence>
<dbReference type="PROSITE" id="PS50850">
    <property type="entry name" value="MFS"/>
    <property type="match status" value="1"/>
</dbReference>
<dbReference type="KEGG" id="kse:Ksed_03950"/>
<reference evidence="8 9" key="1">
    <citation type="journal article" date="2009" name="Stand. Genomic Sci.">
        <title>Complete genome sequence of Kytococcus sedentarius type strain (541).</title>
        <authorList>
            <person name="Sims D."/>
            <person name="Brettin T."/>
            <person name="Detter J.C."/>
            <person name="Han C."/>
            <person name="Lapidus A."/>
            <person name="Copeland A."/>
            <person name="Glavina Del Rio T."/>
            <person name="Nolan M."/>
            <person name="Chen F."/>
            <person name="Lucas S."/>
            <person name="Tice H."/>
            <person name="Cheng J.F."/>
            <person name="Bruce D."/>
            <person name="Goodwin L."/>
            <person name="Pitluck S."/>
            <person name="Ovchinnikova G."/>
            <person name="Pati A."/>
            <person name="Ivanova N."/>
            <person name="Mavrommatis K."/>
            <person name="Chen A."/>
            <person name="Palaniappan K."/>
            <person name="D'haeseleer P."/>
            <person name="Chain P."/>
            <person name="Bristow J."/>
            <person name="Eisen J.A."/>
            <person name="Markowitz V."/>
            <person name="Hugenholtz P."/>
            <person name="Schneider S."/>
            <person name="Goker M."/>
            <person name="Pukall R."/>
            <person name="Kyrpides N.C."/>
            <person name="Klenk H.P."/>
        </authorList>
    </citation>
    <scope>NUCLEOTIDE SEQUENCE [LARGE SCALE GENOMIC DNA]</scope>
    <source>
        <strain evidence="9">ATCC 14392 / DSM 20547 / JCM 11482 / CCUG 33030 / NBRC 15357 / NCTC 11040 / CCM 314 / 541</strain>
    </source>
</reference>
<dbReference type="InterPro" id="IPR011701">
    <property type="entry name" value="MFS"/>
</dbReference>
<keyword evidence="4 6" id="KW-0472">Membrane</keyword>
<feature type="transmembrane region" description="Helical" evidence="6">
    <location>
        <begin position="73"/>
        <end position="93"/>
    </location>
</feature>
<feature type="transmembrane region" description="Helical" evidence="6">
    <location>
        <begin position="396"/>
        <end position="417"/>
    </location>
</feature>
<evidence type="ECO:0000256" key="6">
    <source>
        <dbReference type="SAM" id="Phobius"/>
    </source>
</evidence>
<dbReference type="STRING" id="478801.Ksed_03950"/>
<organism evidence="8 9">
    <name type="scientific">Kytococcus sedentarius (strain ATCC 14392 / DSM 20547 / JCM 11482 / CCUG 33030 / NBRC 15357 / NCTC 11040 / CCM 314 / 541)</name>
    <name type="common">Micrococcus sedentarius</name>
    <dbReference type="NCBI Taxonomy" id="478801"/>
    <lineage>
        <taxon>Bacteria</taxon>
        <taxon>Bacillati</taxon>
        <taxon>Actinomycetota</taxon>
        <taxon>Actinomycetes</taxon>
        <taxon>Micrococcales</taxon>
        <taxon>Kytococcaceae</taxon>
        <taxon>Kytococcus</taxon>
    </lineage>
</organism>
<dbReference type="Gene3D" id="1.20.1250.20">
    <property type="entry name" value="MFS general substrate transporter like domains"/>
    <property type="match status" value="1"/>
</dbReference>